<dbReference type="PANTHER" id="PTHR43628:SF1">
    <property type="entry name" value="CHITIN SYNTHASE REGULATORY FACTOR 2-RELATED"/>
    <property type="match status" value="1"/>
</dbReference>
<dbReference type="SUPFAM" id="SSF144232">
    <property type="entry name" value="HIT/MYND zinc finger-like"/>
    <property type="match status" value="1"/>
</dbReference>
<evidence type="ECO:0000256" key="4">
    <source>
        <dbReference type="PROSITE-ProRule" id="PRU00134"/>
    </source>
</evidence>
<dbReference type="Gene3D" id="6.10.140.2220">
    <property type="match status" value="1"/>
</dbReference>
<feature type="domain" description="MYND-type" evidence="5">
    <location>
        <begin position="50"/>
        <end position="94"/>
    </location>
</feature>
<evidence type="ECO:0000256" key="3">
    <source>
        <dbReference type="ARBA" id="ARBA00022833"/>
    </source>
</evidence>
<evidence type="ECO:0000256" key="2">
    <source>
        <dbReference type="ARBA" id="ARBA00022771"/>
    </source>
</evidence>
<dbReference type="eggNOG" id="ENOG502T1GD">
    <property type="taxonomic scope" value="Eukaryota"/>
</dbReference>
<keyword evidence="1" id="KW-0479">Metal-binding</keyword>
<dbReference type="AlphaFoldDB" id="K0T7C4"/>
<dbReference type="InterPro" id="IPR052945">
    <property type="entry name" value="Mitotic_Regulator"/>
</dbReference>
<proteinExistence type="predicted"/>
<protein>
    <recommendedName>
        <fullName evidence="5">MYND-type domain-containing protein</fullName>
    </recommendedName>
</protein>
<dbReference type="InterPro" id="IPR011990">
    <property type="entry name" value="TPR-like_helical_dom_sf"/>
</dbReference>
<dbReference type="OrthoDB" id="432970at2759"/>
<accession>K0T7C4</accession>
<keyword evidence="2 4" id="KW-0863">Zinc-finger</keyword>
<sequence>KGFSRALKALTGFGDGTWRNGGLKAQKSPTMSAQCPKAKDAPTAPDVDTCAHCGIKSGGEGGKVKLKMCTACRLVKYCSVDCQKAHRKGHKKACKERAAELRDERLFNQGSERTEEDFCPICFIPYPVQLDSESVFRDCCLKVVCTGCSLAALERKSMDCPFCRTPPGEEGSLERIRGRAEKGDPEAMAALASGYFYGRYDLTVDKHLSFKWWKDAADLGHKLSQFNVGRAYSQGDGVPMDMKVAIHYWEEAAMSGCPRSRHQLAMLDGIAGRTDRALRHLLISCKLGFKESMDMIRQLHKDGSVTREQCKSALVDYLNAQDEVSSPLRIRATMMDRKRSTS</sequence>
<dbReference type="InterPro" id="IPR006597">
    <property type="entry name" value="Sel1-like"/>
</dbReference>
<dbReference type="InterPro" id="IPR002893">
    <property type="entry name" value="Znf_MYND"/>
</dbReference>
<dbReference type="Pfam" id="PF08238">
    <property type="entry name" value="Sel1"/>
    <property type="match status" value="2"/>
</dbReference>
<dbReference type="EMBL" id="AGNL01004941">
    <property type="protein sequence ID" value="EJK73019.1"/>
    <property type="molecule type" value="Genomic_DNA"/>
</dbReference>
<dbReference type="GO" id="GO:0008270">
    <property type="term" value="F:zinc ion binding"/>
    <property type="evidence" value="ECO:0007669"/>
    <property type="project" value="UniProtKB-KW"/>
</dbReference>
<dbReference type="Proteomes" id="UP000266841">
    <property type="component" value="Unassembled WGS sequence"/>
</dbReference>
<evidence type="ECO:0000313" key="6">
    <source>
        <dbReference type="EMBL" id="EJK73019.1"/>
    </source>
</evidence>
<dbReference type="PROSITE" id="PS01360">
    <property type="entry name" value="ZF_MYND_1"/>
    <property type="match status" value="1"/>
</dbReference>
<dbReference type="Gene3D" id="3.30.40.10">
    <property type="entry name" value="Zinc/RING finger domain, C3HC4 (zinc finger)"/>
    <property type="match status" value="1"/>
</dbReference>
<dbReference type="Pfam" id="PF01753">
    <property type="entry name" value="zf-MYND"/>
    <property type="match status" value="1"/>
</dbReference>
<organism evidence="6 7">
    <name type="scientific">Thalassiosira oceanica</name>
    <name type="common">Marine diatom</name>
    <dbReference type="NCBI Taxonomy" id="159749"/>
    <lineage>
        <taxon>Eukaryota</taxon>
        <taxon>Sar</taxon>
        <taxon>Stramenopiles</taxon>
        <taxon>Ochrophyta</taxon>
        <taxon>Bacillariophyta</taxon>
        <taxon>Coscinodiscophyceae</taxon>
        <taxon>Thalassiosirophycidae</taxon>
        <taxon>Thalassiosirales</taxon>
        <taxon>Thalassiosiraceae</taxon>
        <taxon>Thalassiosira</taxon>
    </lineage>
</organism>
<evidence type="ECO:0000259" key="5">
    <source>
        <dbReference type="PROSITE" id="PS50865"/>
    </source>
</evidence>
<dbReference type="PROSITE" id="PS50865">
    <property type="entry name" value="ZF_MYND_2"/>
    <property type="match status" value="1"/>
</dbReference>
<dbReference type="SUPFAM" id="SSF81901">
    <property type="entry name" value="HCP-like"/>
    <property type="match status" value="1"/>
</dbReference>
<keyword evidence="3" id="KW-0862">Zinc</keyword>
<gene>
    <name evidence="6" type="ORF">THAOC_05386</name>
</gene>
<evidence type="ECO:0000313" key="7">
    <source>
        <dbReference type="Proteomes" id="UP000266841"/>
    </source>
</evidence>
<feature type="non-terminal residue" evidence="6">
    <location>
        <position position="1"/>
    </location>
</feature>
<keyword evidence="7" id="KW-1185">Reference proteome</keyword>
<dbReference type="SUPFAM" id="SSF57850">
    <property type="entry name" value="RING/U-box"/>
    <property type="match status" value="1"/>
</dbReference>
<reference evidence="6 7" key="1">
    <citation type="journal article" date="2012" name="Genome Biol.">
        <title>Genome and low-iron response of an oceanic diatom adapted to chronic iron limitation.</title>
        <authorList>
            <person name="Lommer M."/>
            <person name="Specht M."/>
            <person name="Roy A.S."/>
            <person name="Kraemer L."/>
            <person name="Andreson R."/>
            <person name="Gutowska M.A."/>
            <person name="Wolf J."/>
            <person name="Bergner S.V."/>
            <person name="Schilhabel M.B."/>
            <person name="Klostermeier U.C."/>
            <person name="Beiko R.G."/>
            <person name="Rosenstiel P."/>
            <person name="Hippler M."/>
            <person name="Laroche J."/>
        </authorList>
    </citation>
    <scope>NUCLEOTIDE SEQUENCE [LARGE SCALE GENOMIC DNA]</scope>
    <source>
        <strain evidence="6 7">CCMP1005</strain>
    </source>
</reference>
<name>K0T7C4_THAOC</name>
<dbReference type="Gene3D" id="1.25.40.10">
    <property type="entry name" value="Tetratricopeptide repeat domain"/>
    <property type="match status" value="1"/>
</dbReference>
<dbReference type="PANTHER" id="PTHR43628">
    <property type="entry name" value="ACTIVATOR OF C KINASE PROTEIN 1-RELATED"/>
    <property type="match status" value="1"/>
</dbReference>
<comment type="caution">
    <text evidence="6">The sequence shown here is derived from an EMBL/GenBank/DDBJ whole genome shotgun (WGS) entry which is preliminary data.</text>
</comment>
<dbReference type="SMART" id="SM00671">
    <property type="entry name" value="SEL1"/>
    <property type="match status" value="2"/>
</dbReference>
<evidence type="ECO:0000256" key="1">
    <source>
        <dbReference type="ARBA" id="ARBA00022723"/>
    </source>
</evidence>
<dbReference type="InterPro" id="IPR013083">
    <property type="entry name" value="Znf_RING/FYVE/PHD"/>
</dbReference>